<name>A0ABZ1F8K8_9ACTN</name>
<dbReference type="InterPro" id="IPR013783">
    <property type="entry name" value="Ig-like_fold"/>
</dbReference>
<reference evidence="2 3" key="1">
    <citation type="submission" date="2022-10" db="EMBL/GenBank/DDBJ databases">
        <title>The complete genomes of actinobacterial strains from the NBC collection.</title>
        <authorList>
            <person name="Joergensen T.S."/>
            <person name="Alvarez Arevalo M."/>
            <person name="Sterndorff E.B."/>
            <person name="Faurdal D."/>
            <person name="Vuksanovic O."/>
            <person name="Mourched A.-S."/>
            <person name="Charusanti P."/>
            <person name="Shaw S."/>
            <person name="Blin K."/>
            <person name="Weber T."/>
        </authorList>
    </citation>
    <scope>NUCLEOTIDE SEQUENCE [LARGE SCALE GENOMIC DNA]</scope>
    <source>
        <strain evidence="2 3">NBC 01774</strain>
    </source>
</reference>
<dbReference type="RefSeq" id="WP_326615788.1">
    <property type="nucleotide sequence ID" value="NZ_CP109106.1"/>
</dbReference>
<evidence type="ECO:0000259" key="1">
    <source>
        <dbReference type="Pfam" id="PF01833"/>
    </source>
</evidence>
<feature type="domain" description="IPT/TIG" evidence="1">
    <location>
        <begin position="3"/>
        <end position="46"/>
    </location>
</feature>
<dbReference type="SUPFAM" id="SSF81296">
    <property type="entry name" value="E set domains"/>
    <property type="match status" value="1"/>
</dbReference>
<protein>
    <submittedName>
        <fullName evidence="2">IPT/TIG domain-containing protein</fullName>
    </submittedName>
</protein>
<gene>
    <name evidence="2" type="ORF">OG863_00945</name>
</gene>
<dbReference type="Gene3D" id="2.60.40.10">
    <property type="entry name" value="Immunoglobulins"/>
    <property type="match status" value="1"/>
</dbReference>
<accession>A0ABZ1F8K8</accession>
<dbReference type="EMBL" id="CP109106">
    <property type="protein sequence ID" value="WSB66659.1"/>
    <property type="molecule type" value="Genomic_DNA"/>
</dbReference>
<sequence length="58" mass="5927">MPMSPNRGPTAGGTLVTITGAYLAGTREVLFGSRPAAHITQVSPTQTAVSQMATAWPA</sequence>
<proteinExistence type="predicted"/>
<evidence type="ECO:0000313" key="3">
    <source>
        <dbReference type="Proteomes" id="UP001344251"/>
    </source>
</evidence>
<organism evidence="2 3">
    <name type="scientific">Streptomyces decoyicus</name>
    <dbReference type="NCBI Taxonomy" id="249567"/>
    <lineage>
        <taxon>Bacteria</taxon>
        <taxon>Bacillati</taxon>
        <taxon>Actinomycetota</taxon>
        <taxon>Actinomycetes</taxon>
        <taxon>Kitasatosporales</taxon>
        <taxon>Streptomycetaceae</taxon>
        <taxon>Streptomyces</taxon>
    </lineage>
</organism>
<dbReference type="Proteomes" id="UP001344251">
    <property type="component" value="Chromosome"/>
</dbReference>
<keyword evidence="3" id="KW-1185">Reference proteome</keyword>
<dbReference type="InterPro" id="IPR002909">
    <property type="entry name" value="IPT_dom"/>
</dbReference>
<dbReference type="InterPro" id="IPR014756">
    <property type="entry name" value="Ig_E-set"/>
</dbReference>
<evidence type="ECO:0000313" key="2">
    <source>
        <dbReference type="EMBL" id="WSB66659.1"/>
    </source>
</evidence>
<dbReference type="Pfam" id="PF01833">
    <property type="entry name" value="TIG"/>
    <property type="match status" value="1"/>
</dbReference>